<accession>A0A9D7S8W3</accession>
<dbReference type="PANTHER" id="PTHR24321">
    <property type="entry name" value="DEHYDROGENASES, SHORT CHAIN"/>
    <property type="match status" value="1"/>
</dbReference>
<proteinExistence type="inferred from homology"/>
<comment type="caution">
    <text evidence="3">The sequence shown here is derived from an EMBL/GenBank/DDBJ whole genome shotgun (WGS) entry which is preliminary data.</text>
</comment>
<dbReference type="SUPFAM" id="SSF51735">
    <property type="entry name" value="NAD(P)-binding Rossmann-fold domains"/>
    <property type="match status" value="1"/>
</dbReference>
<sequence length="253" mass="26897">MKKLVDKTIFITGGLSGIGKACAMAAAQEGANVVVVDMPNDLSSLLMQDIVAINLKAIFLACDVSKMDELKSAIDKTVQVFGSLDVALNNAGIGGESNKVADMTEKAWQQVIGINLSGVFNGMKYELIQMLKQKKGVIVNMSSILGKVGFAQSSHYVAAKHGVLGLTKTAALEYATDGIRINAICPGFIATPLLEKGGITDHSKIMQHIVDLHPMKRLGRSEEIAKGFVFLACDDSSFMTGSTLEIEGGYLAQ</sequence>
<evidence type="ECO:0000313" key="3">
    <source>
        <dbReference type="EMBL" id="MBK9718125.1"/>
    </source>
</evidence>
<dbReference type="Proteomes" id="UP000808349">
    <property type="component" value="Unassembled WGS sequence"/>
</dbReference>
<comment type="similarity">
    <text evidence="1">Belongs to the short-chain dehydrogenases/reductases (SDR) family.</text>
</comment>
<dbReference type="InterPro" id="IPR020904">
    <property type="entry name" value="Sc_DH/Rdtase_CS"/>
</dbReference>
<dbReference type="PRINTS" id="PR00080">
    <property type="entry name" value="SDRFAMILY"/>
</dbReference>
<evidence type="ECO:0000256" key="1">
    <source>
        <dbReference type="ARBA" id="ARBA00006484"/>
    </source>
</evidence>
<dbReference type="AlphaFoldDB" id="A0A9D7S8W3"/>
<dbReference type="InterPro" id="IPR036291">
    <property type="entry name" value="NAD(P)-bd_dom_sf"/>
</dbReference>
<evidence type="ECO:0000313" key="4">
    <source>
        <dbReference type="Proteomes" id="UP000808349"/>
    </source>
</evidence>
<reference evidence="3 4" key="1">
    <citation type="submission" date="2020-10" db="EMBL/GenBank/DDBJ databases">
        <title>Connecting structure to function with the recovery of over 1000 high-quality activated sludge metagenome-assembled genomes encoding full-length rRNA genes using long-read sequencing.</title>
        <authorList>
            <person name="Singleton C.M."/>
            <person name="Petriglieri F."/>
            <person name="Kristensen J.M."/>
            <person name="Kirkegaard R.H."/>
            <person name="Michaelsen T.Y."/>
            <person name="Andersen M.H."/>
            <person name="Karst S.M."/>
            <person name="Dueholm M.S."/>
            <person name="Nielsen P.H."/>
            <person name="Albertsen M."/>
        </authorList>
    </citation>
    <scope>NUCLEOTIDE SEQUENCE [LARGE SCALE GENOMIC DNA]</scope>
    <source>
        <strain evidence="3">Ribe_18-Q3-R11-54_BAT3C.373</strain>
    </source>
</reference>
<protein>
    <submittedName>
        <fullName evidence="3">SDR family oxidoreductase</fullName>
    </submittedName>
</protein>
<gene>
    <name evidence="3" type="ORF">IPO85_11550</name>
</gene>
<dbReference type="Gene3D" id="3.40.50.720">
    <property type="entry name" value="NAD(P)-binding Rossmann-like Domain"/>
    <property type="match status" value="1"/>
</dbReference>
<dbReference type="InterPro" id="IPR002347">
    <property type="entry name" value="SDR_fam"/>
</dbReference>
<name>A0A9D7S8W3_9BACT</name>
<dbReference type="Pfam" id="PF13561">
    <property type="entry name" value="adh_short_C2"/>
    <property type="match status" value="1"/>
</dbReference>
<dbReference type="PANTHER" id="PTHR24321:SF8">
    <property type="entry name" value="ESTRADIOL 17-BETA-DEHYDROGENASE 8-RELATED"/>
    <property type="match status" value="1"/>
</dbReference>
<dbReference type="PRINTS" id="PR00081">
    <property type="entry name" value="GDHRDH"/>
</dbReference>
<dbReference type="FunFam" id="3.40.50.720:FF:000084">
    <property type="entry name" value="Short-chain dehydrogenase reductase"/>
    <property type="match status" value="1"/>
</dbReference>
<dbReference type="EMBL" id="JADKFW010000007">
    <property type="protein sequence ID" value="MBK9718125.1"/>
    <property type="molecule type" value="Genomic_DNA"/>
</dbReference>
<dbReference type="PROSITE" id="PS00061">
    <property type="entry name" value="ADH_SHORT"/>
    <property type="match status" value="1"/>
</dbReference>
<keyword evidence="2" id="KW-0560">Oxidoreductase</keyword>
<evidence type="ECO:0000256" key="2">
    <source>
        <dbReference type="ARBA" id="ARBA00023002"/>
    </source>
</evidence>
<organism evidence="3 4">
    <name type="scientific">Candidatus Defluviibacterium haderslevense</name>
    <dbReference type="NCBI Taxonomy" id="2981993"/>
    <lineage>
        <taxon>Bacteria</taxon>
        <taxon>Pseudomonadati</taxon>
        <taxon>Bacteroidota</taxon>
        <taxon>Saprospiria</taxon>
        <taxon>Saprospirales</taxon>
        <taxon>Saprospiraceae</taxon>
        <taxon>Candidatus Defluviibacterium</taxon>
    </lineage>
</organism>
<dbReference type="GO" id="GO:0016491">
    <property type="term" value="F:oxidoreductase activity"/>
    <property type="evidence" value="ECO:0007669"/>
    <property type="project" value="UniProtKB-KW"/>
</dbReference>